<name>A0A5S9M620_BACIA</name>
<reference evidence="1 2" key="1">
    <citation type="submission" date="2019-12" db="EMBL/GenBank/DDBJ databases">
        <title>Full genome sequence of a Bacillus safensis strain isolated from commercially available natto in Indonesia.</title>
        <authorList>
            <person name="Yoshida M."/>
            <person name="Uomi M."/>
            <person name="Waturangi D."/>
            <person name="Ekaputri J.J."/>
            <person name="Setiamarga D.H.E."/>
        </authorList>
    </citation>
    <scope>NUCLEOTIDE SEQUENCE [LARGE SCALE GENOMIC DNA]</scope>
    <source>
        <strain evidence="1 2">IDN1</strain>
    </source>
</reference>
<gene>
    <name evidence="1" type="ORF">BsIDN1_26580</name>
</gene>
<dbReference type="EMBL" id="AP021906">
    <property type="protein sequence ID" value="BBP89040.1"/>
    <property type="molecule type" value="Genomic_DNA"/>
</dbReference>
<evidence type="ECO:0000313" key="1">
    <source>
        <dbReference type="EMBL" id="BBP89040.1"/>
    </source>
</evidence>
<accession>A0A5S9M620</accession>
<organism evidence="1 2">
    <name type="scientific">Bacillus safensis</name>
    <dbReference type="NCBI Taxonomy" id="561879"/>
    <lineage>
        <taxon>Bacteria</taxon>
        <taxon>Bacillati</taxon>
        <taxon>Bacillota</taxon>
        <taxon>Bacilli</taxon>
        <taxon>Bacillales</taxon>
        <taxon>Bacillaceae</taxon>
        <taxon>Bacillus</taxon>
    </lineage>
</organism>
<dbReference type="AlphaFoldDB" id="A0A5S9M620"/>
<proteinExistence type="predicted"/>
<protein>
    <submittedName>
        <fullName evidence="1">Uncharacterized protein</fullName>
    </submittedName>
</protein>
<evidence type="ECO:0000313" key="2">
    <source>
        <dbReference type="Proteomes" id="UP000464658"/>
    </source>
</evidence>
<sequence>MLTYIGNVTINGFPGIAEKKKPHFDKPDVPKLPFNQEIPPGTKQLLDTHGPEGLANWVKKNKITSF</sequence>
<dbReference type="Proteomes" id="UP000464658">
    <property type="component" value="Chromosome"/>
</dbReference>
<dbReference type="Gene3D" id="3.10.600.10">
    <property type="entry name" value="pyruvate carboxylase f1077a mutant domain"/>
    <property type="match status" value="1"/>
</dbReference>